<dbReference type="InterPro" id="IPR052350">
    <property type="entry name" value="Metallo-dep_Lactonases"/>
</dbReference>
<dbReference type="GO" id="GO:0016787">
    <property type="term" value="F:hydrolase activity"/>
    <property type="evidence" value="ECO:0007669"/>
    <property type="project" value="InterPro"/>
</dbReference>
<dbReference type="SUPFAM" id="SSF51556">
    <property type="entry name" value="Metallo-dependent hydrolases"/>
    <property type="match status" value="1"/>
</dbReference>
<sequence length="282" mass="31199">MAPVVDAHQHFWDIDALEYAWLTPDAGPIYRTFEYAELEPQLDECGVNVTVLVQSEGSFADTDSMLALADRHPRLAAVVGWVPLLDPEETAQALDRYAKDPRYVGVRHLVHDEPDPGWILRPAVQESLGIVAARGLTWDQISTLPRHLEHVPRLAENHPDLRIVIDHLANPPIADGGWEPWAGLLARAAEYPNVFAKLSGLGTAAAPGWTADDLRRYVDHGLTVFGPRRLMWGSDWPVSVLAGGYRRAWDAMQELLAPLDDADRDAILGGTAIDFYRIPGLS</sequence>
<comment type="similarity">
    <text evidence="1">Belongs to the metallo-dependent hydrolases superfamily.</text>
</comment>
<dbReference type="OrthoDB" id="5450317at2"/>
<protein>
    <submittedName>
        <fullName evidence="3">L-fuconolactonase</fullName>
    </submittedName>
</protein>
<evidence type="ECO:0000259" key="2">
    <source>
        <dbReference type="Pfam" id="PF04909"/>
    </source>
</evidence>
<name>A0A1M7Q4V1_9ACTN</name>
<organism evidence="3 4">
    <name type="scientific">Cryptosporangium aurantiacum</name>
    <dbReference type="NCBI Taxonomy" id="134849"/>
    <lineage>
        <taxon>Bacteria</taxon>
        <taxon>Bacillati</taxon>
        <taxon>Actinomycetota</taxon>
        <taxon>Actinomycetes</taxon>
        <taxon>Cryptosporangiales</taxon>
        <taxon>Cryptosporangiaceae</taxon>
        <taxon>Cryptosporangium</taxon>
    </lineage>
</organism>
<accession>A0A1M7Q4V1</accession>
<reference evidence="3 4" key="1">
    <citation type="submission" date="2016-11" db="EMBL/GenBank/DDBJ databases">
        <authorList>
            <person name="Jaros S."/>
            <person name="Januszkiewicz K."/>
            <person name="Wedrychowicz H."/>
        </authorList>
    </citation>
    <scope>NUCLEOTIDE SEQUENCE [LARGE SCALE GENOMIC DNA]</scope>
    <source>
        <strain evidence="3 4">DSM 46144</strain>
    </source>
</reference>
<gene>
    <name evidence="3" type="ORF">SAMN05443668_104158</name>
</gene>
<evidence type="ECO:0000313" key="3">
    <source>
        <dbReference type="EMBL" id="SHN25359.1"/>
    </source>
</evidence>
<evidence type="ECO:0000313" key="4">
    <source>
        <dbReference type="Proteomes" id="UP000184440"/>
    </source>
</evidence>
<dbReference type="RefSeq" id="WP_073257627.1">
    <property type="nucleotide sequence ID" value="NZ_FRCS01000004.1"/>
</dbReference>
<evidence type="ECO:0000256" key="1">
    <source>
        <dbReference type="ARBA" id="ARBA00038310"/>
    </source>
</evidence>
<dbReference type="InterPro" id="IPR032466">
    <property type="entry name" value="Metal_Hydrolase"/>
</dbReference>
<proteinExistence type="inferred from homology"/>
<dbReference type="PANTHER" id="PTHR43569:SF2">
    <property type="entry name" value="AMIDOHYDROLASE-RELATED DOMAIN-CONTAINING PROTEIN"/>
    <property type="match status" value="1"/>
</dbReference>
<dbReference type="Pfam" id="PF04909">
    <property type="entry name" value="Amidohydro_2"/>
    <property type="match status" value="1"/>
</dbReference>
<dbReference type="STRING" id="134849.SAMN05443668_104158"/>
<dbReference type="PANTHER" id="PTHR43569">
    <property type="entry name" value="AMIDOHYDROLASE"/>
    <property type="match status" value="1"/>
</dbReference>
<dbReference type="InterPro" id="IPR006680">
    <property type="entry name" value="Amidohydro-rel"/>
</dbReference>
<dbReference type="Proteomes" id="UP000184440">
    <property type="component" value="Unassembled WGS sequence"/>
</dbReference>
<dbReference type="EMBL" id="FRCS01000004">
    <property type="protein sequence ID" value="SHN25359.1"/>
    <property type="molecule type" value="Genomic_DNA"/>
</dbReference>
<feature type="domain" description="Amidohydrolase-related" evidence="2">
    <location>
        <begin position="5"/>
        <end position="278"/>
    </location>
</feature>
<keyword evidence="4" id="KW-1185">Reference proteome</keyword>
<dbReference type="Gene3D" id="3.20.20.140">
    <property type="entry name" value="Metal-dependent hydrolases"/>
    <property type="match status" value="1"/>
</dbReference>
<dbReference type="AlphaFoldDB" id="A0A1M7Q4V1"/>